<protein>
    <submittedName>
        <fullName evidence="1">Plasma membrane ATPase</fullName>
    </submittedName>
</protein>
<comment type="caution">
    <text evidence="1">The sequence shown here is derived from an EMBL/GenBank/DDBJ whole genome shotgun (WGS) entry which is preliminary data.</text>
</comment>
<organism evidence="1 2">
    <name type="scientific">Melia azedarach</name>
    <name type="common">Chinaberry tree</name>
    <dbReference type="NCBI Taxonomy" id="155640"/>
    <lineage>
        <taxon>Eukaryota</taxon>
        <taxon>Viridiplantae</taxon>
        <taxon>Streptophyta</taxon>
        <taxon>Embryophyta</taxon>
        <taxon>Tracheophyta</taxon>
        <taxon>Spermatophyta</taxon>
        <taxon>Magnoliopsida</taxon>
        <taxon>eudicotyledons</taxon>
        <taxon>Gunneridae</taxon>
        <taxon>Pentapetalae</taxon>
        <taxon>rosids</taxon>
        <taxon>malvids</taxon>
        <taxon>Sapindales</taxon>
        <taxon>Meliaceae</taxon>
        <taxon>Melia</taxon>
    </lineage>
</organism>
<dbReference type="Proteomes" id="UP001164539">
    <property type="component" value="Chromosome 10"/>
</dbReference>
<sequence length="954" mass="105075">MGGDKGISLEEIKNESVDLERIPIEEVFEQLKCTREGLSSEEGANRLQVFGPNKLEEKKESKFLKFLGFMWNPLSWVMEAAAIMAIALANGGGRPPDWQDFVGIIVLLLINSTISFIEENNAGNAAAALMANLAPKTKVLRDGRWSEQDASILVPGDVISIKLGDIVPADARLLEGDPLKIDQSALTGESLPVTKNPYDEVFSGSTCKQGEIEAVVIATGVHTFFGKAAHLVDSTNQVGHFQKVLTAIGNFCICSIAIGIIAEIIIMYPVQHRKYRDGIDNLLVLLIGGIPIAMPTVLSVTMAIGSHRLSQQGAITKRMTAIEEMAGMDVLCSDKTGTLTLNKLTVDRNLIEVFAKGVEKEHVILLAARASRTENQDAIDAAIVGMLADPKEARAGIREIHFLPFNPVDKRTALTYIDSNGNWHRASKGAPEQILNLCNCKEDVRKKVHAVIDKFAERGLRSLAVARQEIPEKTKESPGAPWQLVGLLPLFDPPRHDSAETIRRALNLGVNVKMITGDQLAIGKETGRRLGMGTNMYPSSSLLGQDKDASIAALPVDELIEKADGFAGVFPEHKYEIVKRLQERKHICGMTGDGVNDAPALKKADIGIAVADATDAARSASDIVLTEPGLSVIISAVLTSRAIFQRMKNYTIYAVSITIRIVLGFMLIALIWKFDFSPFMVLIIAILNDGTIMTISKDRVKPSPQPDSWKLKEIFTTGVVLGSYLAIMTVIFFWAMRKTDFFSDAFGVRSLREKPDEMMAALYLQVSIISQALIFVTRSRSWSYVERPGLLLLTAFVIAQLVATFIAVYANWSFARIKGAGWGWAGVIWLYSLVTYIPLDILKFGIRYVLSGKAWDTLLENKTAFTTKKDYGKEEREAQWAAAQRTLHGLQPPETSSLFSDKNSYRELSEIAEQAKRRAEVARLRELHTLKGHVESVVKLKGLDIDTIQQHYTV</sequence>
<name>A0ACC1XF20_MELAZ</name>
<keyword evidence="2" id="KW-1185">Reference proteome</keyword>
<reference evidence="1 2" key="1">
    <citation type="journal article" date="2023" name="Science">
        <title>Complex scaffold remodeling in plant triterpene biosynthesis.</title>
        <authorList>
            <person name="De La Pena R."/>
            <person name="Hodgson H."/>
            <person name="Liu J.C."/>
            <person name="Stephenson M.J."/>
            <person name="Martin A.C."/>
            <person name="Owen C."/>
            <person name="Harkess A."/>
            <person name="Leebens-Mack J."/>
            <person name="Jimenez L.E."/>
            <person name="Osbourn A."/>
            <person name="Sattely E.S."/>
        </authorList>
    </citation>
    <scope>NUCLEOTIDE SEQUENCE [LARGE SCALE GENOMIC DNA]</scope>
    <source>
        <strain evidence="2">cv. JPN11</strain>
        <tissue evidence="1">Leaf</tissue>
    </source>
</reference>
<evidence type="ECO:0000313" key="2">
    <source>
        <dbReference type="Proteomes" id="UP001164539"/>
    </source>
</evidence>
<accession>A0ACC1XF20</accession>
<evidence type="ECO:0000313" key="1">
    <source>
        <dbReference type="EMBL" id="KAJ4709711.1"/>
    </source>
</evidence>
<gene>
    <name evidence="1" type="ORF">OWV82_019464</name>
</gene>
<proteinExistence type="predicted"/>
<dbReference type="EMBL" id="CM051403">
    <property type="protein sequence ID" value="KAJ4709711.1"/>
    <property type="molecule type" value="Genomic_DNA"/>
</dbReference>